<dbReference type="GO" id="GO:0043565">
    <property type="term" value="F:sequence-specific DNA binding"/>
    <property type="evidence" value="ECO:0007669"/>
    <property type="project" value="TreeGrafter"/>
</dbReference>
<dbReference type="PANTHER" id="PTHR31713">
    <property type="entry name" value="OS02G0177800 PROTEIN"/>
    <property type="match status" value="1"/>
</dbReference>
<dbReference type="GO" id="GO:0003700">
    <property type="term" value="F:DNA-binding transcription factor activity"/>
    <property type="evidence" value="ECO:0007669"/>
    <property type="project" value="TreeGrafter"/>
</dbReference>
<dbReference type="Pfam" id="PF07887">
    <property type="entry name" value="Calmodulin_bind"/>
    <property type="match status" value="1"/>
</dbReference>
<dbReference type="GO" id="GO:0005516">
    <property type="term" value="F:calmodulin binding"/>
    <property type="evidence" value="ECO:0007669"/>
    <property type="project" value="InterPro"/>
</dbReference>
<dbReference type="Proteomes" id="UP000233551">
    <property type="component" value="Unassembled WGS sequence"/>
</dbReference>
<evidence type="ECO:0000259" key="11">
    <source>
        <dbReference type="Pfam" id="PF20452"/>
    </source>
</evidence>
<evidence type="ECO:0000256" key="8">
    <source>
        <dbReference type="SAM" id="MobiDB-lite"/>
    </source>
</evidence>
<evidence type="ECO:0000256" key="7">
    <source>
        <dbReference type="ARBA" id="ARBA00023242"/>
    </source>
</evidence>
<keyword evidence="4" id="KW-0238">DNA-binding</keyword>
<evidence type="ECO:0000259" key="9">
    <source>
        <dbReference type="Pfam" id="PF07887"/>
    </source>
</evidence>
<evidence type="ECO:0000256" key="6">
    <source>
        <dbReference type="ARBA" id="ARBA00023163"/>
    </source>
</evidence>
<dbReference type="InterPro" id="IPR046831">
    <property type="entry name" value="Calmodulin_bind_N"/>
</dbReference>
<reference evidence="13 15" key="3">
    <citation type="submission" date="2017-11" db="EMBL/GenBank/DDBJ databases">
        <title>De-novo sequencing of pomegranate (Punica granatum L.) genome.</title>
        <authorList>
            <person name="Akparov Z."/>
            <person name="Amiraslanov A."/>
            <person name="Hajiyeva S."/>
            <person name="Abbasov M."/>
            <person name="Kaur K."/>
            <person name="Hamwieh A."/>
            <person name="Solovyev V."/>
            <person name="Salamov A."/>
            <person name="Braich B."/>
            <person name="Kosarev P."/>
            <person name="Mahmoud A."/>
            <person name="Hajiyev E."/>
            <person name="Babayeva S."/>
            <person name="Izzatullayeva V."/>
            <person name="Mammadov A."/>
            <person name="Mammadov A."/>
            <person name="Sharifova S."/>
            <person name="Ojaghi J."/>
            <person name="Eynullazada K."/>
            <person name="Bayramov B."/>
            <person name="Abdulazimova A."/>
            <person name="Shahmuradov I."/>
        </authorList>
    </citation>
    <scope>NUCLEOTIDE SEQUENCE [LARGE SCALE GENOMIC DNA]</scope>
    <source>
        <strain evidence="13">AG2017</strain>
        <strain evidence="15">cv. AG2017</strain>
        <tissue evidence="13">Leaf</tissue>
    </source>
</reference>
<reference evidence="12" key="2">
    <citation type="submission" date="2017-06" db="EMBL/GenBank/DDBJ databases">
        <title>The pomegranate genome and the genomics of punicalagin biosynthesis.</title>
        <authorList>
            <person name="Xu C."/>
        </authorList>
    </citation>
    <scope>NUCLEOTIDE SEQUENCE [LARGE SCALE GENOMIC DNA]</scope>
    <source>
        <tissue evidence="12">Fresh leaf</tissue>
    </source>
</reference>
<evidence type="ECO:0000313" key="14">
    <source>
        <dbReference type="Proteomes" id="UP000197138"/>
    </source>
</evidence>
<evidence type="ECO:0000313" key="13">
    <source>
        <dbReference type="EMBL" id="PKI41393.1"/>
    </source>
</evidence>
<reference evidence="14" key="1">
    <citation type="journal article" date="2017" name="Plant J.">
        <title>The pomegranate (Punica granatum L.) genome and the genomics of punicalagin biosynthesis.</title>
        <authorList>
            <person name="Qin G."/>
            <person name="Xu C."/>
            <person name="Ming R."/>
            <person name="Tang H."/>
            <person name="Guyot R."/>
            <person name="Kramer E.M."/>
            <person name="Hu Y."/>
            <person name="Yi X."/>
            <person name="Qi Y."/>
            <person name="Xu X."/>
            <person name="Gao Z."/>
            <person name="Pan H."/>
            <person name="Jian J."/>
            <person name="Tian Y."/>
            <person name="Yue Z."/>
            <person name="Xu Y."/>
        </authorList>
    </citation>
    <scope>NUCLEOTIDE SEQUENCE [LARGE SCALE GENOMIC DNA]</scope>
    <source>
        <strain evidence="14">cv. Dabenzi</strain>
    </source>
</reference>
<feature type="region of interest" description="Disordered" evidence="8">
    <location>
        <begin position="1"/>
        <end position="27"/>
    </location>
</feature>
<dbReference type="InterPro" id="IPR046830">
    <property type="entry name" value="Calmod_bind_M"/>
</dbReference>
<dbReference type="Proteomes" id="UP000197138">
    <property type="component" value="Unassembled WGS sequence"/>
</dbReference>
<accession>A0A218Y1X9</accession>
<dbReference type="GO" id="GO:0005634">
    <property type="term" value="C:nucleus"/>
    <property type="evidence" value="ECO:0007669"/>
    <property type="project" value="UniProtKB-SubCell"/>
</dbReference>
<gene>
    <name evidence="12" type="ORF">CDL15_Pgr000251</name>
    <name evidence="13" type="ORF">CRG98_038216</name>
</gene>
<dbReference type="EMBL" id="MTKT01000299">
    <property type="protein sequence ID" value="OWM91307.1"/>
    <property type="molecule type" value="Genomic_DNA"/>
</dbReference>
<feature type="domain" description="Calmodulin binding protein C-terminal" evidence="11">
    <location>
        <begin position="318"/>
        <end position="380"/>
    </location>
</feature>
<evidence type="ECO:0000256" key="5">
    <source>
        <dbReference type="ARBA" id="ARBA00023159"/>
    </source>
</evidence>
<evidence type="ECO:0000313" key="15">
    <source>
        <dbReference type="Proteomes" id="UP000233551"/>
    </source>
</evidence>
<dbReference type="GO" id="GO:0080142">
    <property type="term" value="P:regulation of salicylic acid biosynthetic process"/>
    <property type="evidence" value="ECO:0007669"/>
    <property type="project" value="TreeGrafter"/>
</dbReference>
<keyword evidence="5" id="KW-0010">Activator</keyword>
<evidence type="ECO:0000256" key="1">
    <source>
        <dbReference type="ARBA" id="ARBA00004123"/>
    </source>
</evidence>
<name>A0A218Y1X9_PUNGR</name>
<dbReference type="Pfam" id="PF20452">
    <property type="entry name" value="Calmod_bind_C"/>
    <property type="match status" value="1"/>
</dbReference>
<proteinExistence type="inferred from homology"/>
<protein>
    <submittedName>
        <fullName evidence="12">Uncharacterized protein</fullName>
    </submittedName>
</protein>
<sequence>MPMSKRKRDQYSASSGEEGGSQPGGQRHQALVSYVLTAIKEDIKQEIRLVVEETVRKVIKEELKQMNYELAKPIERASSRCIERGDSRNLQLQFKTRLSLPLFTGKQIEGEEGAPICIELINANTENVVESGPEASIKLDVVVLEGDFNKDKSNGWTTEEFENYRVEAREGKAPLLIGDLQVTLQGGKGVLGKLKFTDNSSWNKSKKYRIGLKVASGCCEGVRIREAITDALRVKDLRGESYKKHYPAKPDDDVWRLKMIAKDGPNHNRLTEEGILTVEDLLRQFVRNQKSMRNMLNMSDNKWQELIVHATSCVKSGKLYLYPYDDVMRHGVVFDIIGELKGVIADGSYCLADSLSQEQKEHYNNQVRRAYENWDHVKEFNSADYCMQGQQDYAGLSDCHLTSFPYPAPSELPGGSSGMVLEGYDETAVGGSLLNLQNSNLDVPVQNGPVHLLDQAEVPGHQNLAPTEARLAPPIFPVVSTSSLYGEVFTEKSPPTSLQDDHGIEAWKSNDSDAGSFMSFLFETPDPDFPQYDHETMAQMFDDSDPGFLHGTPAPFLPSRCNSRTAVVSWLRIKAVFRWGFFVRRQVTNRVRVPLTIEQLN</sequence>
<comment type="similarity">
    <text evidence="2">Belongs to the plant ACBP60 protein family.</text>
</comment>
<dbReference type="AlphaFoldDB" id="A0A218Y1X9"/>
<organism evidence="12 14">
    <name type="scientific">Punica granatum</name>
    <name type="common">Pomegranate</name>
    <dbReference type="NCBI Taxonomy" id="22663"/>
    <lineage>
        <taxon>Eukaryota</taxon>
        <taxon>Viridiplantae</taxon>
        <taxon>Streptophyta</taxon>
        <taxon>Embryophyta</taxon>
        <taxon>Tracheophyta</taxon>
        <taxon>Spermatophyta</taxon>
        <taxon>Magnoliopsida</taxon>
        <taxon>eudicotyledons</taxon>
        <taxon>Gunneridae</taxon>
        <taxon>Pentapetalae</taxon>
        <taxon>rosids</taxon>
        <taxon>malvids</taxon>
        <taxon>Myrtales</taxon>
        <taxon>Lythraceae</taxon>
        <taxon>Punica</taxon>
    </lineage>
</organism>
<keyword evidence="7" id="KW-0539">Nucleus</keyword>
<dbReference type="GeneID" id="116203730"/>
<keyword evidence="6" id="KW-0804">Transcription</keyword>
<dbReference type="InterPro" id="IPR012416">
    <property type="entry name" value="CBP60"/>
</dbReference>
<evidence type="ECO:0000256" key="3">
    <source>
        <dbReference type="ARBA" id="ARBA00023015"/>
    </source>
</evidence>
<dbReference type="EMBL" id="PGOL01003392">
    <property type="protein sequence ID" value="PKI41393.1"/>
    <property type="molecule type" value="Genomic_DNA"/>
</dbReference>
<feature type="domain" description="Calmodulin binding protein central" evidence="10">
    <location>
        <begin position="250"/>
        <end position="313"/>
    </location>
</feature>
<evidence type="ECO:0000256" key="4">
    <source>
        <dbReference type="ARBA" id="ARBA00023125"/>
    </source>
</evidence>
<comment type="caution">
    <text evidence="12">The sequence shown here is derived from an EMBL/GenBank/DDBJ whole genome shotgun (WGS) entry which is preliminary data.</text>
</comment>
<evidence type="ECO:0000313" key="12">
    <source>
        <dbReference type="EMBL" id="OWM91307.1"/>
    </source>
</evidence>
<dbReference type="PANTHER" id="PTHR31713:SF100">
    <property type="entry name" value="CALMODULIN-BINDING PROTEIN 60 B"/>
    <property type="match status" value="1"/>
</dbReference>
<keyword evidence="3" id="KW-0805">Transcription regulation</keyword>
<comment type="subcellular location">
    <subcellularLocation>
        <location evidence="1">Nucleus</location>
    </subcellularLocation>
</comment>
<feature type="domain" description="Calmodulin binding protein-like N-terminal" evidence="9">
    <location>
        <begin position="90"/>
        <end position="236"/>
    </location>
</feature>
<evidence type="ECO:0000256" key="2">
    <source>
        <dbReference type="ARBA" id="ARBA00007214"/>
    </source>
</evidence>
<dbReference type="STRING" id="22663.A0A218Y1X9"/>
<evidence type="ECO:0000259" key="10">
    <source>
        <dbReference type="Pfam" id="PF20451"/>
    </source>
</evidence>
<dbReference type="Pfam" id="PF20451">
    <property type="entry name" value="Calmod_bind_M"/>
    <property type="match status" value="1"/>
</dbReference>
<keyword evidence="15" id="KW-1185">Reference proteome</keyword>
<dbReference type="InterPro" id="IPR046829">
    <property type="entry name" value="Calmod_bind_C"/>
</dbReference>